<feature type="transmembrane region" description="Helical" evidence="5">
    <location>
        <begin position="216"/>
        <end position="234"/>
    </location>
</feature>
<keyword evidence="4 5" id="KW-0472">Membrane</keyword>
<dbReference type="GO" id="GO:0016236">
    <property type="term" value="P:macroautophagy"/>
    <property type="evidence" value="ECO:0007669"/>
    <property type="project" value="TreeGrafter"/>
</dbReference>
<dbReference type="PANTHER" id="PTHR21389:SF0">
    <property type="entry name" value="ETOPOSIDE-INDUCED PROTEIN 2.4 HOMOLOG"/>
    <property type="match status" value="1"/>
</dbReference>
<dbReference type="GO" id="GO:0005783">
    <property type="term" value="C:endoplasmic reticulum"/>
    <property type="evidence" value="ECO:0007669"/>
    <property type="project" value="TreeGrafter"/>
</dbReference>
<dbReference type="AlphaFoldDB" id="A0A8H7VQV3"/>
<evidence type="ECO:0000256" key="2">
    <source>
        <dbReference type="ARBA" id="ARBA00022692"/>
    </source>
</evidence>
<comment type="caution">
    <text evidence="6">The sequence shown here is derived from an EMBL/GenBank/DDBJ whole genome shotgun (WGS) entry which is preliminary data.</text>
</comment>
<dbReference type="Proteomes" id="UP000646827">
    <property type="component" value="Unassembled WGS sequence"/>
</dbReference>
<protein>
    <submittedName>
        <fullName evidence="6">Uncharacterized protein</fullName>
    </submittedName>
</protein>
<keyword evidence="3 5" id="KW-1133">Transmembrane helix</keyword>
<evidence type="ECO:0000256" key="4">
    <source>
        <dbReference type="ARBA" id="ARBA00023136"/>
    </source>
</evidence>
<dbReference type="EMBL" id="JAEPRB010000056">
    <property type="protein sequence ID" value="KAG2223689.1"/>
    <property type="molecule type" value="Genomic_DNA"/>
</dbReference>
<accession>A0A8H7VQV3</accession>
<keyword evidence="2 5" id="KW-0812">Transmembrane</keyword>
<keyword evidence="7" id="KW-1185">Reference proteome</keyword>
<name>A0A8H7VQV3_9FUNG</name>
<comment type="subcellular location">
    <subcellularLocation>
        <location evidence="1">Membrane</location>
        <topology evidence="1">Multi-pass membrane protein</topology>
    </subcellularLocation>
</comment>
<dbReference type="OrthoDB" id="266518at2759"/>
<evidence type="ECO:0000256" key="3">
    <source>
        <dbReference type="ARBA" id="ARBA00022989"/>
    </source>
</evidence>
<evidence type="ECO:0000256" key="5">
    <source>
        <dbReference type="SAM" id="Phobius"/>
    </source>
</evidence>
<gene>
    <name evidence="6" type="ORF">INT45_007267</name>
</gene>
<feature type="transmembrane region" description="Helical" evidence="5">
    <location>
        <begin position="152"/>
        <end position="171"/>
    </location>
</feature>
<evidence type="ECO:0000313" key="7">
    <source>
        <dbReference type="Proteomes" id="UP000646827"/>
    </source>
</evidence>
<organism evidence="6 7">
    <name type="scientific">Circinella minor</name>
    <dbReference type="NCBI Taxonomy" id="1195481"/>
    <lineage>
        <taxon>Eukaryota</taxon>
        <taxon>Fungi</taxon>
        <taxon>Fungi incertae sedis</taxon>
        <taxon>Mucoromycota</taxon>
        <taxon>Mucoromycotina</taxon>
        <taxon>Mucoromycetes</taxon>
        <taxon>Mucorales</taxon>
        <taxon>Lichtheimiaceae</taxon>
        <taxon>Circinella</taxon>
    </lineage>
</organism>
<sequence>MATSTQSPLAQHWGYYLNGVEQAFNWPKTFILFYSSSTVQKSLFKSLFLNGVVFFGGLLILETFYNGPEHRILGCSYANITGFPMYIALLGINGKFFTPIAEKAFEKQAKAHPRTTPGSTNIVQSMASMIYTTIFYINCGIFAAVLRSLIPHAGPFLSFFMNCAIMAYYAFEYKWLYMGWTLEHRLTYLEEHWAYFLGFGTPITALTFFLTTLHSGAIFGILYPFYVIMATMATPKPATPYGQPLTSGKGTPTDLSAPNKVPIFFGVRKMNDLVISLAKMMGGVQVDSIVAEKQKMMKMD</sequence>
<dbReference type="PANTHER" id="PTHR21389">
    <property type="entry name" value="P53 INDUCED PROTEIN"/>
    <property type="match status" value="1"/>
</dbReference>
<dbReference type="Pfam" id="PF07264">
    <property type="entry name" value="EI24"/>
    <property type="match status" value="1"/>
</dbReference>
<feature type="transmembrane region" description="Helical" evidence="5">
    <location>
        <begin position="47"/>
        <end position="65"/>
    </location>
</feature>
<reference evidence="6 7" key="1">
    <citation type="submission" date="2020-12" db="EMBL/GenBank/DDBJ databases">
        <title>Metabolic potential, ecology and presence of endohyphal bacteria is reflected in genomic diversity of Mucoromycotina.</title>
        <authorList>
            <person name="Muszewska A."/>
            <person name="Okrasinska A."/>
            <person name="Steczkiewicz K."/>
            <person name="Drgas O."/>
            <person name="Orlowska M."/>
            <person name="Perlinska-Lenart U."/>
            <person name="Aleksandrzak-Piekarczyk T."/>
            <person name="Szatraj K."/>
            <person name="Zielenkiewicz U."/>
            <person name="Pilsyk S."/>
            <person name="Malc E."/>
            <person name="Mieczkowski P."/>
            <person name="Kruszewska J.S."/>
            <person name="Biernat P."/>
            <person name="Pawlowska J."/>
        </authorList>
    </citation>
    <scope>NUCLEOTIDE SEQUENCE [LARGE SCALE GENOMIC DNA]</scope>
    <source>
        <strain evidence="6 7">CBS 142.35</strain>
    </source>
</reference>
<evidence type="ECO:0000256" key="1">
    <source>
        <dbReference type="ARBA" id="ARBA00004141"/>
    </source>
</evidence>
<evidence type="ECO:0000313" key="6">
    <source>
        <dbReference type="EMBL" id="KAG2223689.1"/>
    </source>
</evidence>
<proteinExistence type="predicted"/>
<dbReference type="InterPro" id="IPR059112">
    <property type="entry name" value="CysZ/EI24"/>
</dbReference>
<feature type="transmembrane region" description="Helical" evidence="5">
    <location>
        <begin position="126"/>
        <end position="146"/>
    </location>
</feature>
<dbReference type="GO" id="GO:0016020">
    <property type="term" value="C:membrane"/>
    <property type="evidence" value="ECO:0007669"/>
    <property type="project" value="UniProtKB-SubCell"/>
</dbReference>